<dbReference type="Proteomes" id="UP000824469">
    <property type="component" value="Unassembled WGS sequence"/>
</dbReference>
<dbReference type="EMBL" id="JAHRHJ020000009">
    <property type="protein sequence ID" value="KAH9300246.1"/>
    <property type="molecule type" value="Genomic_DNA"/>
</dbReference>
<proteinExistence type="predicted"/>
<accession>A0AA38CFG6</accession>
<feature type="non-terminal residue" evidence="2">
    <location>
        <position position="79"/>
    </location>
</feature>
<evidence type="ECO:0000256" key="1">
    <source>
        <dbReference type="SAM" id="MobiDB-lite"/>
    </source>
</evidence>
<sequence length="79" mass="8868">DGECSWDMGKNEEIGIEKQEPISFTKDQITEVAEREEKKMLEALVEKDLERSTNIVLGEGKEENIEKENDSVVGGPALM</sequence>
<organism evidence="2 3">
    <name type="scientific">Taxus chinensis</name>
    <name type="common">Chinese yew</name>
    <name type="synonym">Taxus wallichiana var. chinensis</name>
    <dbReference type="NCBI Taxonomy" id="29808"/>
    <lineage>
        <taxon>Eukaryota</taxon>
        <taxon>Viridiplantae</taxon>
        <taxon>Streptophyta</taxon>
        <taxon>Embryophyta</taxon>
        <taxon>Tracheophyta</taxon>
        <taxon>Spermatophyta</taxon>
        <taxon>Pinopsida</taxon>
        <taxon>Pinidae</taxon>
        <taxon>Conifers II</taxon>
        <taxon>Cupressales</taxon>
        <taxon>Taxaceae</taxon>
        <taxon>Taxus</taxon>
    </lineage>
</organism>
<evidence type="ECO:0000313" key="3">
    <source>
        <dbReference type="Proteomes" id="UP000824469"/>
    </source>
</evidence>
<reference evidence="2 3" key="1">
    <citation type="journal article" date="2021" name="Nat. Plants">
        <title>The Taxus genome provides insights into paclitaxel biosynthesis.</title>
        <authorList>
            <person name="Xiong X."/>
            <person name="Gou J."/>
            <person name="Liao Q."/>
            <person name="Li Y."/>
            <person name="Zhou Q."/>
            <person name="Bi G."/>
            <person name="Li C."/>
            <person name="Du R."/>
            <person name="Wang X."/>
            <person name="Sun T."/>
            <person name="Guo L."/>
            <person name="Liang H."/>
            <person name="Lu P."/>
            <person name="Wu Y."/>
            <person name="Zhang Z."/>
            <person name="Ro D.K."/>
            <person name="Shang Y."/>
            <person name="Huang S."/>
            <person name="Yan J."/>
        </authorList>
    </citation>
    <scope>NUCLEOTIDE SEQUENCE [LARGE SCALE GENOMIC DNA]</scope>
    <source>
        <strain evidence="2">Ta-2019</strain>
    </source>
</reference>
<feature type="region of interest" description="Disordered" evidence="1">
    <location>
        <begin position="56"/>
        <end position="79"/>
    </location>
</feature>
<name>A0AA38CFG6_TAXCH</name>
<gene>
    <name evidence="2" type="ORF">KI387_011829</name>
</gene>
<evidence type="ECO:0000313" key="2">
    <source>
        <dbReference type="EMBL" id="KAH9300246.1"/>
    </source>
</evidence>
<protein>
    <submittedName>
        <fullName evidence="2">Uncharacterized protein</fullName>
    </submittedName>
</protein>
<keyword evidence="3" id="KW-1185">Reference proteome</keyword>
<comment type="caution">
    <text evidence="2">The sequence shown here is derived from an EMBL/GenBank/DDBJ whole genome shotgun (WGS) entry which is preliminary data.</text>
</comment>
<feature type="non-terminal residue" evidence="2">
    <location>
        <position position="1"/>
    </location>
</feature>
<feature type="compositionally biased region" description="Basic and acidic residues" evidence="1">
    <location>
        <begin position="59"/>
        <end position="70"/>
    </location>
</feature>
<dbReference type="AlphaFoldDB" id="A0AA38CFG6"/>